<name>A0A8H7Y5W9_PSICU</name>
<dbReference type="InterPro" id="IPR043129">
    <property type="entry name" value="ATPase_NBD"/>
</dbReference>
<evidence type="ECO:0000313" key="1">
    <source>
        <dbReference type="EMBL" id="KAG5173243.1"/>
    </source>
</evidence>
<organism evidence="1">
    <name type="scientific">Psilocybe cubensis</name>
    <name type="common">Psychedelic mushroom</name>
    <name type="synonym">Stropharia cubensis</name>
    <dbReference type="NCBI Taxonomy" id="181762"/>
    <lineage>
        <taxon>Eukaryota</taxon>
        <taxon>Fungi</taxon>
        <taxon>Dikarya</taxon>
        <taxon>Basidiomycota</taxon>
        <taxon>Agaricomycotina</taxon>
        <taxon>Agaricomycetes</taxon>
        <taxon>Agaricomycetidae</taxon>
        <taxon>Agaricales</taxon>
        <taxon>Agaricineae</taxon>
        <taxon>Strophariaceae</taxon>
        <taxon>Psilocybe</taxon>
    </lineage>
</organism>
<dbReference type="AlphaFoldDB" id="A0A8H7Y5W9"/>
<dbReference type="OrthoDB" id="2963168at2759"/>
<dbReference type="Gene3D" id="3.30.420.40">
    <property type="match status" value="1"/>
</dbReference>
<dbReference type="PANTHER" id="PTHR14187:SF5">
    <property type="entry name" value="HEAT SHOCK 70 KDA PROTEIN 12A"/>
    <property type="match status" value="1"/>
</dbReference>
<protein>
    <submittedName>
        <fullName evidence="1">Uncharacterized protein</fullName>
    </submittedName>
</protein>
<comment type="caution">
    <text evidence="1">The sequence shown here is derived from an EMBL/GenBank/DDBJ whole genome shotgun (WGS) entry which is preliminary data.</text>
</comment>
<sequence length="603" mass="67798">MTTLNRPRYDGTQRKLVLAFDIGTTFSGISYSILDPGEVPEIRGVTRFPAQEHVGGDSKIPTIIYYDKQGDVRAVGAEAVREGIEADAEDEGWTKAEWFKLHLRPQTTSSGSSLLTGHPIPPLPEGKTIIDVFGDFMRYLHQCARTYIEDTYPNGAEMWKNLEGRTDFVLTHPNGWEGTQQSYMRRAAVRAGLIPNTPAGQQRLSFVTEGEASLHFCIQKGLTIDAMKQGKGILIVDAGGGTVDISAYKQTSKNAQSFEEIFAPECHFQGSVFISNHAREFLEKLLKDSRFAEDVPYITDCFDKTTKLRFRSDDETQFIKFGTIRDKDLALNIRNGQLKLSGSDVASFFEPSIQCIVDTIEEQRAACTTKIASVFLVGGFAASDWLFTNLKARLSDNTLDICRPDSHVNKAVADGAVSFYLDHFVAARISKYAYGIEFSRIYVSTDPEHVARMHSQYTCLDGRIMLPVGFDAILPKARLFDTKVSETEEYRHSYVRNSKNSSAFQILDEEIMCYQGTKSNPRWTDEETDMYRVLCHVTADTSNVPLRQYVNSKTGIPYYRIEFEIVLSFGLTELKAQVAWKENGIERRGPAEVVYDPDELICD</sequence>
<dbReference type="PANTHER" id="PTHR14187">
    <property type="entry name" value="ALPHA KINASE/ELONGATION FACTOR 2 KINASE"/>
    <property type="match status" value="1"/>
</dbReference>
<gene>
    <name evidence="1" type="ORF">JR316_002753</name>
</gene>
<dbReference type="CDD" id="cd10170">
    <property type="entry name" value="ASKHA_NBD_HSP70"/>
    <property type="match status" value="1"/>
</dbReference>
<dbReference type="SUPFAM" id="SSF53067">
    <property type="entry name" value="Actin-like ATPase domain"/>
    <property type="match status" value="2"/>
</dbReference>
<reference evidence="1" key="1">
    <citation type="submission" date="2021-02" db="EMBL/GenBank/DDBJ databases">
        <title>Psilocybe cubensis genome.</title>
        <authorList>
            <person name="Mckernan K.J."/>
            <person name="Crawford S."/>
            <person name="Trippe A."/>
            <person name="Kane L.T."/>
            <person name="Mclaughlin S."/>
        </authorList>
    </citation>
    <scope>NUCLEOTIDE SEQUENCE [LARGE SCALE GENOMIC DNA]</scope>
    <source>
        <strain evidence="1">MGC-MH-2018</strain>
    </source>
</reference>
<dbReference type="EMBL" id="JAFIQS010000002">
    <property type="protein sequence ID" value="KAG5173243.1"/>
    <property type="molecule type" value="Genomic_DNA"/>
</dbReference>
<proteinExistence type="predicted"/>
<accession>A0A8H7Y5W9</accession>